<evidence type="ECO:0000313" key="5">
    <source>
        <dbReference type="Proteomes" id="UP000886786"/>
    </source>
</evidence>
<feature type="transmembrane region" description="Helical" evidence="2">
    <location>
        <begin position="100"/>
        <end position="120"/>
    </location>
</feature>
<keyword evidence="2" id="KW-0472">Membrane</keyword>
<evidence type="ECO:0000259" key="3">
    <source>
        <dbReference type="PROSITE" id="PS50943"/>
    </source>
</evidence>
<dbReference type="CDD" id="cd00093">
    <property type="entry name" value="HTH_XRE"/>
    <property type="match status" value="1"/>
</dbReference>
<keyword evidence="2" id="KW-1133">Transmembrane helix</keyword>
<feature type="transmembrane region" description="Helical" evidence="2">
    <location>
        <begin position="126"/>
        <end position="143"/>
    </location>
</feature>
<reference evidence="4" key="1">
    <citation type="submission" date="2020-10" db="EMBL/GenBank/DDBJ databases">
        <authorList>
            <person name="Gilroy R."/>
        </authorList>
    </citation>
    <scope>NUCLEOTIDE SEQUENCE</scope>
    <source>
        <strain evidence="4">CHK147-3167</strain>
    </source>
</reference>
<dbReference type="InterPro" id="IPR010982">
    <property type="entry name" value="Lambda_DNA-bd_dom_sf"/>
</dbReference>
<reference evidence="4" key="2">
    <citation type="journal article" date="2021" name="PeerJ">
        <title>Extensive microbial diversity within the chicken gut microbiome revealed by metagenomics and culture.</title>
        <authorList>
            <person name="Gilroy R."/>
            <person name="Ravi A."/>
            <person name="Getino M."/>
            <person name="Pursley I."/>
            <person name="Horton D.L."/>
            <person name="Alikhan N.F."/>
            <person name="Baker D."/>
            <person name="Gharbi K."/>
            <person name="Hall N."/>
            <person name="Watson M."/>
            <person name="Adriaenssens E.M."/>
            <person name="Foster-Nyarko E."/>
            <person name="Jarju S."/>
            <person name="Secka A."/>
            <person name="Antonio M."/>
            <person name="Oren A."/>
            <person name="Chaudhuri R.R."/>
            <person name="La Ragione R."/>
            <person name="Hildebrand F."/>
            <person name="Pallen M.J."/>
        </authorList>
    </citation>
    <scope>NUCLEOTIDE SEQUENCE</scope>
    <source>
        <strain evidence="4">CHK147-3167</strain>
    </source>
</reference>
<feature type="domain" description="HTH cro/C1-type" evidence="3">
    <location>
        <begin position="10"/>
        <end position="64"/>
    </location>
</feature>
<dbReference type="PANTHER" id="PTHR46558:SF11">
    <property type="entry name" value="HTH-TYPE TRANSCRIPTIONAL REGULATOR XRE"/>
    <property type="match status" value="1"/>
</dbReference>
<proteinExistence type="predicted"/>
<evidence type="ECO:0000256" key="2">
    <source>
        <dbReference type="SAM" id="Phobius"/>
    </source>
</evidence>
<accession>A0A9D0ZR11</accession>
<sequence>MDQEKIGRFIANCRKQRKMTQSELGEKLGVTEKSVSNWENGRNMPDLSLFKPLCNELNITLNDLLSGEKVTEKEYREKLEENIINTIDYTNKKLENRNNFIGFILITFGILISVSAIAIFPSESSWGSIYSVFGAIVSLIGVSRFTRRLTHPKRLLCNFSYFLIFIALLVMIDYIGVVNIHQAPRFSLVKVSGENIVYYDTPFYDVVRCNVDKDNETFKVIKNQKYDKENIDNYCK</sequence>
<dbReference type="SMART" id="SM00530">
    <property type="entry name" value="HTH_XRE"/>
    <property type="match status" value="1"/>
</dbReference>
<gene>
    <name evidence="4" type="ORF">IAB27_04810</name>
</gene>
<dbReference type="Pfam" id="PF01381">
    <property type="entry name" value="HTH_3"/>
    <property type="match status" value="1"/>
</dbReference>
<dbReference type="PANTHER" id="PTHR46558">
    <property type="entry name" value="TRACRIPTIONAL REGULATORY PROTEIN-RELATED-RELATED"/>
    <property type="match status" value="1"/>
</dbReference>
<dbReference type="AlphaFoldDB" id="A0A9D0ZR11"/>
<evidence type="ECO:0000313" key="4">
    <source>
        <dbReference type="EMBL" id="HIQ90926.1"/>
    </source>
</evidence>
<evidence type="ECO:0000256" key="1">
    <source>
        <dbReference type="ARBA" id="ARBA00023125"/>
    </source>
</evidence>
<dbReference type="EMBL" id="DVFV01000088">
    <property type="protein sequence ID" value="HIQ90926.1"/>
    <property type="molecule type" value="Genomic_DNA"/>
</dbReference>
<dbReference type="Gene3D" id="1.10.260.40">
    <property type="entry name" value="lambda repressor-like DNA-binding domains"/>
    <property type="match status" value="1"/>
</dbReference>
<dbReference type="Proteomes" id="UP000886786">
    <property type="component" value="Unassembled WGS sequence"/>
</dbReference>
<dbReference type="GO" id="GO:0003677">
    <property type="term" value="F:DNA binding"/>
    <property type="evidence" value="ECO:0007669"/>
    <property type="project" value="UniProtKB-KW"/>
</dbReference>
<name>A0A9D0ZR11_9FIRM</name>
<feature type="transmembrane region" description="Helical" evidence="2">
    <location>
        <begin position="155"/>
        <end position="177"/>
    </location>
</feature>
<comment type="caution">
    <text evidence="4">The sequence shown here is derived from an EMBL/GenBank/DDBJ whole genome shotgun (WGS) entry which is preliminary data.</text>
</comment>
<dbReference type="PROSITE" id="PS50943">
    <property type="entry name" value="HTH_CROC1"/>
    <property type="match status" value="1"/>
</dbReference>
<dbReference type="SUPFAM" id="SSF47413">
    <property type="entry name" value="lambda repressor-like DNA-binding domains"/>
    <property type="match status" value="1"/>
</dbReference>
<keyword evidence="2" id="KW-0812">Transmembrane</keyword>
<keyword evidence="1" id="KW-0238">DNA-binding</keyword>
<protein>
    <submittedName>
        <fullName evidence="4">Helix-turn-helix domain-containing protein</fullName>
    </submittedName>
</protein>
<dbReference type="InterPro" id="IPR001387">
    <property type="entry name" value="Cro/C1-type_HTH"/>
</dbReference>
<organism evidence="4 5">
    <name type="scientific">Candidatus Coprosoma intestinipullorum</name>
    <dbReference type="NCBI Taxonomy" id="2840752"/>
    <lineage>
        <taxon>Bacteria</taxon>
        <taxon>Bacillati</taxon>
        <taxon>Bacillota</taxon>
        <taxon>Bacillota incertae sedis</taxon>
        <taxon>Candidatus Coprosoma</taxon>
    </lineage>
</organism>